<dbReference type="Pfam" id="PF00019">
    <property type="entry name" value="TGF_beta"/>
    <property type="match status" value="1"/>
</dbReference>
<dbReference type="PROSITE" id="PS00250">
    <property type="entry name" value="TGF_BETA_1"/>
    <property type="match status" value="1"/>
</dbReference>
<dbReference type="GO" id="GO:0008083">
    <property type="term" value="F:growth factor activity"/>
    <property type="evidence" value="ECO:0007669"/>
    <property type="project" value="UniProtKB-KW"/>
</dbReference>
<comment type="subcellular location">
    <subcellularLocation>
        <location evidence="1">Secreted</location>
    </subcellularLocation>
</comment>
<dbReference type="PRINTS" id="PR00669">
    <property type="entry name" value="INHIBINA"/>
</dbReference>
<dbReference type="SMART" id="SM00204">
    <property type="entry name" value="TGFB"/>
    <property type="match status" value="1"/>
</dbReference>
<evidence type="ECO:0000313" key="12">
    <source>
        <dbReference type="Proteomes" id="UP001187531"/>
    </source>
</evidence>
<evidence type="ECO:0000313" key="11">
    <source>
        <dbReference type="EMBL" id="KAK2710275.1"/>
    </source>
</evidence>
<keyword evidence="4 9" id="KW-0732">Signal</keyword>
<dbReference type="InterPro" id="IPR001839">
    <property type="entry name" value="TGF-b_C"/>
</dbReference>
<dbReference type="EMBL" id="JAVRJZ010000017">
    <property type="protein sequence ID" value="KAK2710275.1"/>
    <property type="molecule type" value="Genomic_DNA"/>
</dbReference>
<evidence type="ECO:0000256" key="3">
    <source>
        <dbReference type="ARBA" id="ARBA00022525"/>
    </source>
</evidence>
<dbReference type="SUPFAM" id="SSF57501">
    <property type="entry name" value="Cystine-knot cytokines"/>
    <property type="match status" value="1"/>
</dbReference>
<dbReference type="PROSITE" id="PS51362">
    <property type="entry name" value="TGF_BETA_2"/>
    <property type="match status" value="1"/>
</dbReference>
<organism evidence="11 12">
    <name type="scientific">Artemia franciscana</name>
    <name type="common">Brine shrimp</name>
    <name type="synonym">Artemia sanfranciscana</name>
    <dbReference type="NCBI Taxonomy" id="6661"/>
    <lineage>
        <taxon>Eukaryota</taxon>
        <taxon>Metazoa</taxon>
        <taxon>Ecdysozoa</taxon>
        <taxon>Arthropoda</taxon>
        <taxon>Crustacea</taxon>
        <taxon>Branchiopoda</taxon>
        <taxon>Anostraca</taxon>
        <taxon>Artemiidae</taxon>
        <taxon>Artemia</taxon>
    </lineage>
</organism>
<evidence type="ECO:0000256" key="1">
    <source>
        <dbReference type="ARBA" id="ARBA00004613"/>
    </source>
</evidence>
<keyword evidence="12" id="KW-1185">Reference proteome</keyword>
<accession>A0AA88HDY9</accession>
<dbReference type="Gene3D" id="2.10.90.10">
    <property type="entry name" value="Cystine-knot cytokines"/>
    <property type="match status" value="1"/>
</dbReference>
<dbReference type="PANTHER" id="PTHR11848">
    <property type="entry name" value="TGF-BETA FAMILY"/>
    <property type="match status" value="1"/>
</dbReference>
<evidence type="ECO:0000256" key="8">
    <source>
        <dbReference type="RuleBase" id="RU000354"/>
    </source>
</evidence>
<protein>
    <recommendedName>
        <fullName evidence="10">TGF-beta family profile domain-containing protein</fullName>
    </recommendedName>
</protein>
<dbReference type="InterPro" id="IPR015615">
    <property type="entry name" value="TGF-beta-rel"/>
</dbReference>
<comment type="similarity">
    <text evidence="2 8">Belongs to the TGF-beta family.</text>
</comment>
<evidence type="ECO:0000256" key="6">
    <source>
        <dbReference type="ARBA" id="ARBA00023157"/>
    </source>
</evidence>
<feature type="domain" description="TGF-beta family profile" evidence="10">
    <location>
        <begin position="189"/>
        <end position="303"/>
    </location>
</feature>
<feature type="chain" id="PRO_5041714394" description="TGF-beta family profile domain-containing protein" evidence="9">
    <location>
        <begin position="25"/>
        <end position="303"/>
    </location>
</feature>
<sequence length="303" mass="34539">MLRMQKSILTLFMFLLIEFSELRSINEYTEESIQEKVDGRRRPDPPHFMVELYEQAANGGDDTTLSTPYNASLIRSIQGKGYSTGKVSFDLSSLKDEVLLGAELYIQNEGNHRNQDQIFIKAETPTGWRKVNCTPIASIGGWRVLDVKELINMINGKLVIKGYKPNIRSQSYLVTYSAHQKKMKNVEKRPKRSIYSSSNGCKKIDMKVAFEKIGWDSWIIFPKEYNAYRCAGACEFPIAEEFHPTNHATIQSVLTQLSDTDKMPAPCCSPFKLLPLTVLFYDSNDNVVLKQYDDMIVEECGCQ</sequence>
<evidence type="ECO:0000256" key="4">
    <source>
        <dbReference type="ARBA" id="ARBA00022729"/>
    </source>
</evidence>
<gene>
    <name evidence="11" type="ORF">QYM36_013802</name>
</gene>
<feature type="signal peptide" evidence="9">
    <location>
        <begin position="1"/>
        <end position="24"/>
    </location>
</feature>
<evidence type="ECO:0000256" key="2">
    <source>
        <dbReference type="ARBA" id="ARBA00006656"/>
    </source>
</evidence>
<dbReference type="InterPro" id="IPR017948">
    <property type="entry name" value="TGFb_CS"/>
</dbReference>
<dbReference type="Proteomes" id="UP001187531">
    <property type="component" value="Unassembled WGS sequence"/>
</dbReference>
<keyword evidence="5 8" id="KW-0339">Growth factor</keyword>
<dbReference type="FunFam" id="2.10.90.10:FF:000001">
    <property type="entry name" value="Bone morphogenetic protein 4"/>
    <property type="match status" value="1"/>
</dbReference>
<comment type="caution">
    <text evidence="11">The sequence shown here is derived from an EMBL/GenBank/DDBJ whole genome shotgun (WGS) entry which is preliminary data.</text>
</comment>
<evidence type="ECO:0000256" key="7">
    <source>
        <dbReference type="ARBA" id="ARBA00023180"/>
    </source>
</evidence>
<dbReference type="InterPro" id="IPR029034">
    <property type="entry name" value="Cystine-knot_cytokine"/>
</dbReference>
<proteinExistence type="inferred from homology"/>
<name>A0AA88HDY9_ARTSF</name>
<keyword evidence="7" id="KW-0325">Glycoprotein</keyword>
<keyword evidence="3" id="KW-0964">Secreted</keyword>
<evidence type="ECO:0000259" key="10">
    <source>
        <dbReference type="PROSITE" id="PS51362"/>
    </source>
</evidence>
<dbReference type="AlphaFoldDB" id="A0AA88HDY9"/>
<evidence type="ECO:0000256" key="5">
    <source>
        <dbReference type="ARBA" id="ARBA00023030"/>
    </source>
</evidence>
<reference evidence="11" key="1">
    <citation type="submission" date="2023-07" db="EMBL/GenBank/DDBJ databases">
        <title>Chromosome-level genome assembly of Artemia franciscana.</title>
        <authorList>
            <person name="Jo E."/>
        </authorList>
    </citation>
    <scope>NUCLEOTIDE SEQUENCE</scope>
    <source>
        <tissue evidence="11">Whole body</tissue>
    </source>
</reference>
<evidence type="ECO:0000256" key="9">
    <source>
        <dbReference type="SAM" id="SignalP"/>
    </source>
</evidence>
<keyword evidence="6" id="KW-1015">Disulfide bond</keyword>
<dbReference type="PANTHER" id="PTHR11848:SF308">
    <property type="entry name" value="BMP-LIKE PROTEIN UNC-129"/>
    <property type="match status" value="1"/>
</dbReference>
<dbReference type="GO" id="GO:0005615">
    <property type="term" value="C:extracellular space"/>
    <property type="evidence" value="ECO:0007669"/>
    <property type="project" value="TreeGrafter"/>
</dbReference>
<dbReference type="GO" id="GO:0005125">
    <property type="term" value="F:cytokine activity"/>
    <property type="evidence" value="ECO:0007669"/>
    <property type="project" value="TreeGrafter"/>
</dbReference>